<dbReference type="RefSeq" id="WP_273382044.1">
    <property type="nucleotide sequence ID" value="NZ_PIUK01000548.1"/>
</dbReference>
<dbReference type="GO" id="GO:0016791">
    <property type="term" value="F:phosphatase activity"/>
    <property type="evidence" value="ECO:0007669"/>
    <property type="project" value="TreeGrafter"/>
</dbReference>
<organism evidence="2 3">
    <name type="scientific">Symbiobacterium thermophilum</name>
    <dbReference type="NCBI Taxonomy" id="2734"/>
    <lineage>
        <taxon>Bacteria</taxon>
        <taxon>Bacillati</taxon>
        <taxon>Bacillota</taxon>
        <taxon>Clostridia</taxon>
        <taxon>Eubacteriales</taxon>
        <taxon>Symbiobacteriaceae</taxon>
        <taxon>Symbiobacterium</taxon>
    </lineage>
</organism>
<dbReference type="Proteomes" id="UP000732377">
    <property type="component" value="Unassembled WGS sequence"/>
</dbReference>
<dbReference type="PANTHER" id="PTHR43156:SF2">
    <property type="entry name" value="STAGE II SPORULATION PROTEIN E"/>
    <property type="match status" value="1"/>
</dbReference>
<reference evidence="2" key="1">
    <citation type="submission" date="2017-11" db="EMBL/GenBank/DDBJ databases">
        <title>Three new genomes from thermophilic consortium.</title>
        <authorList>
            <person name="Quaggio R."/>
            <person name="Amgarten D."/>
            <person name="Setubal J.C."/>
        </authorList>
    </citation>
    <scope>NUCLEOTIDE SEQUENCE</scope>
    <source>
        <strain evidence="2">ZCTH01-B2</strain>
    </source>
</reference>
<name>A0A953I7X6_SYMTR</name>
<proteinExistence type="predicted"/>
<gene>
    <name evidence="2" type="ORF">CWE10_20550</name>
</gene>
<accession>A0A953I7X6</accession>
<dbReference type="InterPro" id="IPR052016">
    <property type="entry name" value="Bact_Sigma-Reg"/>
</dbReference>
<evidence type="ECO:0000256" key="1">
    <source>
        <dbReference type="ARBA" id="ARBA00022801"/>
    </source>
</evidence>
<dbReference type="PANTHER" id="PTHR43156">
    <property type="entry name" value="STAGE II SPORULATION PROTEIN E-RELATED"/>
    <property type="match status" value="1"/>
</dbReference>
<dbReference type="AlphaFoldDB" id="A0A953I7X6"/>
<evidence type="ECO:0000313" key="2">
    <source>
        <dbReference type="EMBL" id="MBY6278487.1"/>
    </source>
</evidence>
<keyword evidence="1" id="KW-0378">Hydrolase</keyword>
<feature type="non-terminal residue" evidence="2">
    <location>
        <position position="100"/>
    </location>
</feature>
<evidence type="ECO:0000313" key="3">
    <source>
        <dbReference type="Proteomes" id="UP000732377"/>
    </source>
</evidence>
<protein>
    <submittedName>
        <fullName evidence="2">Stage II sporulation protein E</fullName>
    </submittedName>
</protein>
<dbReference type="Gene3D" id="3.60.40.10">
    <property type="entry name" value="PPM-type phosphatase domain"/>
    <property type="match status" value="1"/>
</dbReference>
<dbReference type="InterPro" id="IPR036457">
    <property type="entry name" value="PPM-type-like_dom_sf"/>
</dbReference>
<sequence length="100" mass="10510">MGMLPRAWRLPPGWQLEAALHPVWEVGGDFFDVIDLGDGRIGITVGDAVGKRLPTALLMASAVSLLRSHAPLHDGCCATLAAVKQLICGHLPLTASITCA</sequence>
<comment type="caution">
    <text evidence="2">The sequence shown here is derived from an EMBL/GenBank/DDBJ whole genome shotgun (WGS) entry which is preliminary data.</text>
</comment>
<dbReference type="EMBL" id="PIUK01000548">
    <property type="protein sequence ID" value="MBY6278487.1"/>
    <property type="molecule type" value="Genomic_DNA"/>
</dbReference>